<comment type="function">
    <text evidence="5">May play the central regulatory role in sporulation. It may be an element of the effector pathway responsible for the activation of sporulation genes in response to nutritional stress. Spo0A may act in concert with spo0H (a sigma factor) to control the expression of some genes that are critical to the sporulation process.</text>
</comment>
<dbReference type="Gene3D" id="6.10.250.690">
    <property type="match status" value="1"/>
</dbReference>
<dbReference type="Pfam" id="PF00486">
    <property type="entry name" value="Trans_reg_C"/>
    <property type="match status" value="1"/>
</dbReference>
<dbReference type="PANTHER" id="PTHR48111:SF67">
    <property type="entry name" value="TRANSCRIPTIONAL REGULATORY PROTEIN TCTD"/>
    <property type="match status" value="1"/>
</dbReference>
<keyword evidence="11" id="KW-1185">Reference proteome</keyword>
<evidence type="ECO:0000256" key="1">
    <source>
        <dbReference type="ARBA" id="ARBA00018672"/>
    </source>
</evidence>
<dbReference type="InterPro" id="IPR001789">
    <property type="entry name" value="Sig_transdc_resp-reg_receiver"/>
</dbReference>
<keyword evidence="2" id="KW-0805">Transcription regulation</keyword>
<evidence type="ECO:0000256" key="2">
    <source>
        <dbReference type="ARBA" id="ARBA00023015"/>
    </source>
</evidence>
<evidence type="ECO:0000256" key="5">
    <source>
        <dbReference type="ARBA" id="ARBA00024867"/>
    </source>
</evidence>
<dbReference type="SMART" id="SM00448">
    <property type="entry name" value="REC"/>
    <property type="match status" value="1"/>
</dbReference>
<dbReference type="Proteomes" id="UP000660021">
    <property type="component" value="Unassembled WGS sequence"/>
</dbReference>
<comment type="caution">
    <text evidence="10">The sequence shown here is derived from an EMBL/GenBank/DDBJ whole genome shotgun (WGS) entry which is preliminary data.</text>
</comment>
<sequence>MRLLVAEDDPKLLKSLVHIFESNKFCVDGVPNGEDALAHGQSQEYDGLILDIMMPGLDGLKVLQTLRKEGVTTPALFLTARTEVSQRVEGLDAGADDYLPKPFSTAELLARVRAMLRRKDTYLPDLLSLGPVTLNRSTYQLGYQERVQSLSGKEFQLLEMMMQAPNTILPTERFITHLWGWDTNVDTSVVWVHISNLRKKIAALQAPLEIRFVRNAGYVLEVKA</sequence>
<keyword evidence="3 7" id="KW-0238">DNA-binding</keyword>
<dbReference type="InterPro" id="IPR001867">
    <property type="entry name" value="OmpR/PhoB-type_DNA-bd"/>
</dbReference>
<dbReference type="PROSITE" id="PS50110">
    <property type="entry name" value="RESPONSE_REGULATORY"/>
    <property type="match status" value="1"/>
</dbReference>
<dbReference type="PROSITE" id="PS51755">
    <property type="entry name" value="OMPR_PHOB"/>
    <property type="match status" value="1"/>
</dbReference>
<name>A0ABR7HQ14_9FIRM</name>
<dbReference type="SUPFAM" id="SSF46894">
    <property type="entry name" value="C-terminal effector domain of the bipartite response regulators"/>
    <property type="match status" value="1"/>
</dbReference>
<dbReference type="Gene3D" id="1.10.10.10">
    <property type="entry name" value="Winged helix-like DNA-binding domain superfamily/Winged helix DNA-binding domain"/>
    <property type="match status" value="1"/>
</dbReference>
<evidence type="ECO:0000259" key="9">
    <source>
        <dbReference type="PROSITE" id="PS51755"/>
    </source>
</evidence>
<evidence type="ECO:0000256" key="7">
    <source>
        <dbReference type="PROSITE-ProRule" id="PRU01091"/>
    </source>
</evidence>
<dbReference type="SMART" id="SM00862">
    <property type="entry name" value="Trans_reg_C"/>
    <property type="match status" value="1"/>
</dbReference>
<keyword evidence="4" id="KW-0804">Transcription</keyword>
<dbReference type="Pfam" id="PF00072">
    <property type="entry name" value="Response_reg"/>
    <property type="match status" value="1"/>
</dbReference>
<evidence type="ECO:0000313" key="11">
    <source>
        <dbReference type="Proteomes" id="UP000660021"/>
    </source>
</evidence>
<dbReference type="Gene3D" id="3.40.50.2300">
    <property type="match status" value="1"/>
</dbReference>
<dbReference type="PANTHER" id="PTHR48111">
    <property type="entry name" value="REGULATOR OF RPOS"/>
    <property type="match status" value="1"/>
</dbReference>
<dbReference type="EMBL" id="JACOPR010000001">
    <property type="protein sequence ID" value="MBC5729613.1"/>
    <property type="molecule type" value="Genomic_DNA"/>
</dbReference>
<dbReference type="InterPro" id="IPR036388">
    <property type="entry name" value="WH-like_DNA-bd_sf"/>
</dbReference>
<dbReference type="InterPro" id="IPR039420">
    <property type="entry name" value="WalR-like"/>
</dbReference>
<organism evidence="10 11">
    <name type="scientific">Pseudoflavonifractor hominis</name>
    <dbReference type="NCBI Taxonomy" id="2763059"/>
    <lineage>
        <taxon>Bacteria</taxon>
        <taxon>Bacillati</taxon>
        <taxon>Bacillota</taxon>
        <taxon>Clostridia</taxon>
        <taxon>Eubacteriales</taxon>
        <taxon>Oscillospiraceae</taxon>
        <taxon>Pseudoflavonifractor</taxon>
    </lineage>
</organism>
<evidence type="ECO:0000259" key="8">
    <source>
        <dbReference type="PROSITE" id="PS50110"/>
    </source>
</evidence>
<dbReference type="InterPro" id="IPR016032">
    <property type="entry name" value="Sig_transdc_resp-reg_C-effctor"/>
</dbReference>
<dbReference type="CDD" id="cd00383">
    <property type="entry name" value="trans_reg_C"/>
    <property type="match status" value="1"/>
</dbReference>
<evidence type="ECO:0000313" key="10">
    <source>
        <dbReference type="EMBL" id="MBC5729613.1"/>
    </source>
</evidence>
<evidence type="ECO:0000256" key="6">
    <source>
        <dbReference type="PROSITE-ProRule" id="PRU00169"/>
    </source>
</evidence>
<feature type="domain" description="OmpR/PhoB-type" evidence="9">
    <location>
        <begin position="124"/>
        <end position="222"/>
    </location>
</feature>
<dbReference type="RefSeq" id="WP_101693692.1">
    <property type="nucleotide sequence ID" value="NZ_JACOPR010000001.1"/>
</dbReference>
<protein>
    <recommendedName>
        <fullName evidence="1">Stage 0 sporulation protein A homolog</fullName>
    </recommendedName>
</protein>
<evidence type="ECO:0000256" key="4">
    <source>
        <dbReference type="ARBA" id="ARBA00023163"/>
    </source>
</evidence>
<proteinExistence type="predicted"/>
<feature type="modified residue" description="4-aspartylphosphate" evidence="6">
    <location>
        <position position="51"/>
    </location>
</feature>
<gene>
    <name evidence="10" type="ORF">H8S34_02045</name>
</gene>
<accession>A0ABR7HQ14</accession>
<reference evidence="10 11" key="1">
    <citation type="submission" date="2020-08" db="EMBL/GenBank/DDBJ databases">
        <title>Genome public.</title>
        <authorList>
            <person name="Liu C."/>
            <person name="Sun Q."/>
        </authorList>
    </citation>
    <scope>NUCLEOTIDE SEQUENCE [LARGE SCALE GENOMIC DNA]</scope>
    <source>
        <strain evidence="10 11">New-38</strain>
    </source>
</reference>
<feature type="DNA-binding region" description="OmpR/PhoB-type" evidence="7">
    <location>
        <begin position="124"/>
        <end position="222"/>
    </location>
</feature>
<evidence type="ECO:0000256" key="3">
    <source>
        <dbReference type="ARBA" id="ARBA00023125"/>
    </source>
</evidence>
<keyword evidence="6" id="KW-0597">Phosphoprotein</keyword>
<feature type="domain" description="Response regulatory" evidence="8">
    <location>
        <begin position="2"/>
        <end position="116"/>
    </location>
</feature>
<dbReference type="InterPro" id="IPR011006">
    <property type="entry name" value="CheY-like_superfamily"/>
</dbReference>
<dbReference type="SUPFAM" id="SSF52172">
    <property type="entry name" value="CheY-like"/>
    <property type="match status" value="1"/>
</dbReference>